<feature type="compositionally biased region" description="Polar residues" evidence="1">
    <location>
        <begin position="269"/>
        <end position="299"/>
    </location>
</feature>
<feature type="compositionally biased region" description="Polar residues" evidence="1">
    <location>
        <begin position="374"/>
        <end position="387"/>
    </location>
</feature>
<feature type="compositionally biased region" description="Polar residues" evidence="1">
    <location>
        <begin position="169"/>
        <end position="181"/>
    </location>
</feature>
<dbReference type="EMBL" id="JAPDRL010000004">
    <property type="protein sequence ID" value="KAJ9669070.1"/>
    <property type="molecule type" value="Genomic_DNA"/>
</dbReference>
<protein>
    <recommendedName>
        <fullName evidence="4">Cell cycle inhibitor Nif1</fullName>
    </recommendedName>
</protein>
<feature type="region of interest" description="Disordered" evidence="1">
    <location>
        <begin position="160"/>
        <end position="387"/>
    </location>
</feature>
<feature type="region of interest" description="Disordered" evidence="1">
    <location>
        <begin position="89"/>
        <end position="109"/>
    </location>
</feature>
<feature type="region of interest" description="Disordered" evidence="1">
    <location>
        <begin position="726"/>
        <end position="761"/>
    </location>
</feature>
<feature type="compositionally biased region" description="Polar residues" evidence="1">
    <location>
        <begin position="198"/>
        <end position="217"/>
    </location>
</feature>
<dbReference type="InterPro" id="IPR011990">
    <property type="entry name" value="TPR-like_helical_dom_sf"/>
</dbReference>
<evidence type="ECO:0000313" key="2">
    <source>
        <dbReference type="EMBL" id="KAJ9669070.1"/>
    </source>
</evidence>
<feature type="compositionally biased region" description="Low complexity" evidence="1">
    <location>
        <begin position="452"/>
        <end position="463"/>
    </location>
</feature>
<accession>A0ABQ9P606</accession>
<dbReference type="SMART" id="SM00671">
    <property type="entry name" value="SEL1"/>
    <property type="match status" value="3"/>
</dbReference>
<feature type="region of interest" description="Disordered" evidence="1">
    <location>
        <begin position="438"/>
        <end position="555"/>
    </location>
</feature>
<gene>
    <name evidence="2" type="ORF">H2201_000896</name>
</gene>
<feature type="compositionally biased region" description="Pro residues" evidence="1">
    <location>
        <begin position="464"/>
        <end position="478"/>
    </location>
</feature>
<feature type="compositionally biased region" description="Polar residues" evidence="1">
    <location>
        <begin position="438"/>
        <end position="450"/>
    </location>
</feature>
<evidence type="ECO:0000313" key="3">
    <source>
        <dbReference type="Proteomes" id="UP001172684"/>
    </source>
</evidence>
<dbReference type="PANTHER" id="PTHR43628:SF11">
    <property type="entry name" value="PROTEIN DSF2"/>
    <property type="match status" value="1"/>
</dbReference>
<sequence>MARRPAQLDLRSESENSSRIPGFLLGDLPSPRTGEIPPALSPLDAFALQSRLLAQRFDEEKKAGRRMSRLPPMVVSEELSHRPGYFRSVSGESESAASDTPAIVDEDSTPHCAIGNTQERRPVSHYPLIHSDDGSVGPLSYQQYKNVLAPLHESGQSISEAPGYFGIPRSQSPENFKSQATRLDGPAHVSPTLPYNIHPSQQSPSVPRKLTVSSTASYGPGNLAPPRSPGLSRSPRVTPSIRSVAGDSSDDVEGISLSNSLGSLPARDLSSNTSISRSHSPCSPYNAPVQRSPSLSSEHSVGGTGLPRPAFNFSRPISRAGRPSFDTRPSFDARPSFETRPSFDSRPSFDAPSRQASGGSTNMRTSFEFPTRKASGNSQATSCSEDSFHTSASVCSEDYVDAPDSEMHPGTSYIYASYSLPRGKRMERESIDAKKFLSSQFQSDNQPHPNSSRRGSTRLSLTRPPSPPTPQKIPPSPRRPVTADPSTLNRTRSAESPQPPNLRPSHSPHPSSPSISSHTTSSTIKARLDRTKPASAEITPEQHLERGIQSHESGDLKESTYHLRLAAKAGLPTAMLLYALACRHGWGMRPSPAEGVTWLQKAVDCSQLAVADDEEVAASQPDNFLSRKEHKARFALSIYELGVSYMNGWGTKMDKGLALRCFEIAGNWGDPDALAEAGYCYAEGVGCRKDLVRAAKLYREAARKGVSMTGNSWIYKEKYMDKVDDDRGRAAGRKLSNAEKKKPRDKSRTRTIFGRKKSTAA</sequence>
<evidence type="ECO:0008006" key="4">
    <source>
        <dbReference type="Google" id="ProtNLM"/>
    </source>
</evidence>
<feature type="compositionally biased region" description="Basic and acidic residues" evidence="1">
    <location>
        <begin position="540"/>
        <end position="555"/>
    </location>
</feature>
<feature type="compositionally biased region" description="Basic and acidic residues" evidence="1">
    <location>
        <begin position="329"/>
        <end position="343"/>
    </location>
</feature>
<dbReference type="InterPro" id="IPR006597">
    <property type="entry name" value="Sel1-like"/>
</dbReference>
<dbReference type="Pfam" id="PF08238">
    <property type="entry name" value="Sel1"/>
    <property type="match status" value="3"/>
</dbReference>
<organism evidence="2 3">
    <name type="scientific">Coniosporium apollinis</name>
    <dbReference type="NCBI Taxonomy" id="61459"/>
    <lineage>
        <taxon>Eukaryota</taxon>
        <taxon>Fungi</taxon>
        <taxon>Dikarya</taxon>
        <taxon>Ascomycota</taxon>
        <taxon>Pezizomycotina</taxon>
        <taxon>Dothideomycetes</taxon>
        <taxon>Dothideomycetes incertae sedis</taxon>
        <taxon>Coniosporium</taxon>
    </lineage>
</organism>
<feature type="compositionally biased region" description="Basic residues" evidence="1">
    <location>
        <begin position="749"/>
        <end position="761"/>
    </location>
</feature>
<reference evidence="2" key="1">
    <citation type="submission" date="2022-10" db="EMBL/GenBank/DDBJ databases">
        <title>Culturing micro-colonial fungi from biological soil crusts in the Mojave desert and describing Neophaeococcomyces mojavensis, and introducing the new genera and species Taxawa tesnikishii.</title>
        <authorList>
            <person name="Kurbessoian T."/>
            <person name="Stajich J.E."/>
        </authorList>
    </citation>
    <scope>NUCLEOTIDE SEQUENCE</scope>
    <source>
        <strain evidence="2">TK_1</strain>
    </source>
</reference>
<feature type="compositionally biased region" description="Low complexity" evidence="1">
    <location>
        <begin position="504"/>
        <end position="524"/>
    </location>
</feature>
<evidence type="ECO:0000256" key="1">
    <source>
        <dbReference type="SAM" id="MobiDB-lite"/>
    </source>
</evidence>
<feature type="compositionally biased region" description="Polar residues" evidence="1">
    <location>
        <begin position="484"/>
        <end position="496"/>
    </location>
</feature>
<dbReference type="Proteomes" id="UP001172684">
    <property type="component" value="Unassembled WGS sequence"/>
</dbReference>
<dbReference type="Gene3D" id="1.25.40.10">
    <property type="entry name" value="Tetratricopeptide repeat domain"/>
    <property type="match status" value="1"/>
</dbReference>
<keyword evidence="3" id="KW-1185">Reference proteome</keyword>
<dbReference type="PANTHER" id="PTHR43628">
    <property type="entry name" value="ACTIVATOR OF C KINASE PROTEIN 1-RELATED"/>
    <property type="match status" value="1"/>
</dbReference>
<comment type="caution">
    <text evidence="2">The sequence shown here is derived from an EMBL/GenBank/DDBJ whole genome shotgun (WGS) entry which is preliminary data.</text>
</comment>
<name>A0ABQ9P606_9PEZI</name>
<proteinExistence type="predicted"/>
<feature type="compositionally biased region" description="Polar residues" evidence="1">
    <location>
        <begin position="354"/>
        <end position="365"/>
    </location>
</feature>
<dbReference type="SUPFAM" id="SSF81901">
    <property type="entry name" value="HCP-like"/>
    <property type="match status" value="1"/>
</dbReference>
<feature type="region of interest" description="Disordered" evidence="1">
    <location>
        <begin position="1"/>
        <end position="37"/>
    </location>
</feature>
<dbReference type="InterPro" id="IPR052945">
    <property type="entry name" value="Mitotic_Regulator"/>
</dbReference>
<feature type="compositionally biased region" description="Basic and acidic residues" evidence="1">
    <location>
        <begin position="736"/>
        <end position="748"/>
    </location>
</feature>